<dbReference type="AlphaFoldDB" id="A0A1J0A3A8"/>
<protein>
    <recommendedName>
        <fullName evidence="4">DUF1700 domain-containing protein</fullName>
    </recommendedName>
</protein>
<feature type="transmembrane region" description="Helical" evidence="1">
    <location>
        <begin position="160"/>
        <end position="180"/>
    </location>
</feature>
<organism evidence="2 3">
    <name type="scientific">Vagococcus teuberi</name>
    <dbReference type="NCBI Taxonomy" id="519472"/>
    <lineage>
        <taxon>Bacteria</taxon>
        <taxon>Bacillati</taxon>
        <taxon>Bacillota</taxon>
        <taxon>Bacilli</taxon>
        <taxon>Lactobacillales</taxon>
        <taxon>Enterococcaceae</taxon>
        <taxon>Vagococcus</taxon>
    </lineage>
</organism>
<evidence type="ECO:0000313" key="2">
    <source>
        <dbReference type="EMBL" id="APB30411.1"/>
    </source>
</evidence>
<dbReference type="KEGG" id="vte:BHY08_00240"/>
<keyword evidence="1" id="KW-0812">Transmembrane</keyword>
<keyword evidence="1" id="KW-0472">Membrane</keyword>
<feature type="transmembrane region" description="Helical" evidence="1">
    <location>
        <begin position="111"/>
        <end position="140"/>
    </location>
</feature>
<reference evidence="2 3" key="1">
    <citation type="submission" date="2016-09" db="EMBL/GenBank/DDBJ databases">
        <title>Vagococcus teuberi sp. nov., isolated from the Malian artisanal sour milk fene.</title>
        <authorList>
            <person name="Wullschleger S."/>
            <person name="Seifert C."/>
            <person name="Baumgartner S."/>
            <person name="Lacroix C."/>
            <person name="Bonfoh B."/>
            <person name="Stevens M.J."/>
            <person name="Meile L."/>
        </authorList>
    </citation>
    <scope>NUCLEOTIDE SEQUENCE [LARGE SCALE GENOMIC DNA]</scope>
    <source>
        <strain evidence="2 3">DSM 21459</strain>
    </source>
</reference>
<name>A0A1J0A3A8_9ENTE</name>
<evidence type="ECO:0008006" key="4">
    <source>
        <dbReference type="Google" id="ProtNLM"/>
    </source>
</evidence>
<dbReference type="STRING" id="519472.BHY08_00240"/>
<evidence type="ECO:0000313" key="3">
    <source>
        <dbReference type="Proteomes" id="UP000191200"/>
    </source>
</evidence>
<gene>
    <name evidence="2" type="ORF">BHY08_00240</name>
</gene>
<accession>A0A1J0A3A8</accession>
<evidence type="ECO:0000256" key="1">
    <source>
        <dbReference type="SAM" id="Phobius"/>
    </source>
</evidence>
<keyword evidence="1" id="KW-1133">Transmembrane helix</keyword>
<dbReference type="Pfam" id="PF22564">
    <property type="entry name" value="HAAS"/>
    <property type="match status" value="1"/>
</dbReference>
<keyword evidence="3" id="KW-1185">Reference proteome</keyword>
<proteinExistence type="predicted"/>
<dbReference type="OrthoDB" id="9804829at2"/>
<dbReference type="Proteomes" id="UP000191200">
    <property type="component" value="Chromosome"/>
</dbReference>
<dbReference type="RefSeq" id="WP_071455974.1">
    <property type="nucleotide sequence ID" value="NZ_CP017267.1"/>
</dbReference>
<dbReference type="EMBL" id="CP017267">
    <property type="protein sequence ID" value="APB30411.1"/>
    <property type="molecule type" value="Genomic_DNA"/>
</dbReference>
<sequence length="208" mass="24056">MNKEHFLIELKLYLNQLSKEERQAILDAYIQIFDEKSALGLSEYEITQALPSPKNIAQNILEKLGLTFDTQSDYEDDWIEITHDTTYQDEAYNKYIPHNSRMNRLFEMLGITLLNIIFMIWVILLIAIILMSGWLVIGIFLASPLFSLFILGTAISTYAWFQFFVSLILLGIGLLGFIIIRPITKGAFKLFMIYHQWCWSVLKGGSTK</sequence>